<dbReference type="OrthoDB" id="5768437at2"/>
<keyword evidence="2" id="KW-1185">Reference proteome</keyword>
<dbReference type="Proteomes" id="UP000180253">
    <property type="component" value="Unassembled WGS sequence"/>
</dbReference>
<gene>
    <name evidence="1" type="ORF">BIW53_06915</name>
</gene>
<dbReference type="AlphaFoldDB" id="A0A1S1N9S6"/>
<organism evidence="1 2">
    <name type="scientific">Pseudoalteromonas byunsanensis</name>
    <dbReference type="NCBI Taxonomy" id="327939"/>
    <lineage>
        <taxon>Bacteria</taxon>
        <taxon>Pseudomonadati</taxon>
        <taxon>Pseudomonadota</taxon>
        <taxon>Gammaproteobacteria</taxon>
        <taxon>Alteromonadales</taxon>
        <taxon>Pseudoalteromonadaceae</taxon>
        <taxon>Pseudoalteromonas</taxon>
    </lineage>
</organism>
<reference evidence="1 2" key="1">
    <citation type="submission" date="2016-10" db="EMBL/GenBank/DDBJ databases">
        <title>Pseudoalteromonas amylolytica sp. nov., isolated from the surface seawater.</title>
        <authorList>
            <person name="Wu Y.-H."/>
            <person name="Cheng H."/>
            <person name="Jin X.-B."/>
            <person name="Wang C.-S."/>
            <person name="Xu X.-W."/>
        </authorList>
    </citation>
    <scope>NUCLEOTIDE SEQUENCE [LARGE SCALE GENOMIC DNA]</scope>
    <source>
        <strain evidence="1 2">JCM 12483</strain>
    </source>
</reference>
<sequence>MRLTKGFSLVEVMVSMLIASIALLGLAAAQLRTLQYATNSFDYTVGLVIGQNAMEKIWSRLCDIQHKNPSLFQDEAFREWLLAPASIRGSFEVIVPQAYANEMNIQVNWVDERMDPDVDGENQVVLNATFMSLDETCE</sequence>
<evidence type="ECO:0000313" key="1">
    <source>
        <dbReference type="EMBL" id="OHU96270.1"/>
    </source>
</evidence>
<proteinExistence type="predicted"/>
<dbReference type="Pfam" id="PF07963">
    <property type="entry name" value="N_methyl"/>
    <property type="match status" value="1"/>
</dbReference>
<evidence type="ECO:0008006" key="3">
    <source>
        <dbReference type="Google" id="ProtNLM"/>
    </source>
</evidence>
<evidence type="ECO:0000313" key="2">
    <source>
        <dbReference type="Proteomes" id="UP000180253"/>
    </source>
</evidence>
<dbReference type="NCBIfam" id="TIGR02532">
    <property type="entry name" value="IV_pilin_GFxxxE"/>
    <property type="match status" value="1"/>
</dbReference>
<comment type="caution">
    <text evidence="1">The sequence shown here is derived from an EMBL/GenBank/DDBJ whole genome shotgun (WGS) entry which is preliminary data.</text>
</comment>
<dbReference type="STRING" id="327939.BIW53_06915"/>
<dbReference type="InterPro" id="IPR012902">
    <property type="entry name" value="N_methyl_site"/>
</dbReference>
<accession>A0A1S1N9S6</accession>
<name>A0A1S1N9S6_9GAMM</name>
<dbReference type="PROSITE" id="PS00409">
    <property type="entry name" value="PROKAR_NTER_METHYL"/>
    <property type="match status" value="1"/>
</dbReference>
<dbReference type="RefSeq" id="WP_070991136.1">
    <property type="nucleotide sequence ID" value="NZ_CBCSHD010000003.1"/>
</dbReference>
<dbReference type="EMBL" id="MNAN01000027">
    <property type="protein sequence ID" value="OHU96270.1"/>
    <property type="molecule type" value="Genomic_DNA"/>
</dbReference>
<protein>
    <recommendedName>
        <fullName evidence="3">Prepilin-type N-terminal cleavage/methylation domain-containing protein</fullName>
    </recommendedName>
</protein>